<protein>
    <submittedName>
        <fullName evidence="2">Uncharacterized protein</fullName>
    </submittedName>
</protein>
<evidence type="ECO:0000256" key="1">
    <source>
        <dbReference type="SAM" id="MobiDB-lite"/>
    </source>
</evidence>
<reference evidence="2" key="1">
    <citation type="submission" date="2021-01" db="EMBL/GenBank/DDBJ databases">
        <authorList>
            <person name="Corre E."/>
            <person name="Pelletier E."/>
            <person name="Niang G."/>
            <person name="Scheremetjew M."/>
            <person name="Finn R."/>
            <person name="Kale V."/>
            <person name="Holt S."/>
            <person name="Cochrane G."/>
            <person name="Meng A."/>
            <person name="Brown T."/>
            <person name="Cohen L."/>
        </authorList>
    </citation>
    <scope>NUCLEOTIDE SEQUENCE</scope>
    <source>
        <strain evidence="2">RCC1130</strain>
    </source>
</reference>
<organism evidence="2">
    <name type="scientific">Calcidiscus leptoporus</name>
    <dbReference type="NCBI Taxonomy" id="127549"/>
    <lineage>
        <taxon>Eukaryota</taxon>
        <taxon>Haptista</taxon>
        <taxon>Haptophyta</taxon>
        <taxon>Prymnesiophyceae</taxon>
        <taxon>Coccolithales</taxon>
        <taxon>Calcidiscaceae</taxon>
        <taxon>Calcidiscus</taxon>
    </lineage>
</organism>
<feature type="region of interest" description="Disordered" evidence="1">
    <location>
        <begin position="1"/>
        <end position="42"/>
    </location>
</feature>
<dbReference type="AlphaFoldDB" id="A0A7S0IMX1"/>
<name>A0A7S0IMX1_9EUKA</name>
<proteinExistence type="predicted"/>
<evidence type="ECO:0000313" key="2">
    <source>
        <dbReference type="EMBL" id="CAD8526450.1"/>
    </source>
</evidence>
<accession>A0A7S0IMX1</accession>
<dbReference type="EMBL" id="HBER01003733">
    <property type="protein sequence ID" value="CAD8526450.1"/>
    <property type="molecule type" value="Transcribed_RNA"/>
</dbReference>
<feature type="compositionally biased region" description="Basic and acidic residues" evidence="1">
    <location>
        <begin position="24"/>
        <end position="42"/>
    </location>
</feature>
<feature type="compositionally biased region" description="Pro residues" evidence="1">
    <location>
        <begin position="1"/>
        <end position="13"/>
    </location>
</feature>
<sequence>MCRAPRPSPPSISPPSAQYLRRSRAAETDGKPEEACDLSRGESSRAYAAAHYVHPQSAKRAHTPGSVRRVDAPRACAAQLEDVAASLSDDDVASVETALAASDILAAARAMNSKRSGGKVAMAHHVLASPHADLCGWLGRSPLSSCPVSDDRLPPC</sequence>
<gene>
    <name evidence="2" type="ORF">CLEP1334_LOCUS1902</name>
</gene>